<dbReference type="InterPro" id="IPR036291">
    <property type="entry name" value="NAD(P)-bd_dom_sf"/>
</dbReference>
<evidence type="ECO:0000256" key="3">
    <source>
        <dbReference type="ARBA" id="ARBA00023002"/>
    </source>
</evidence>
<dbReference type="InterPro" id="IPR002328">
    <property type="entry name" value="ADH_Zn_CS"/>
</dbReference>
<feature type="domain" description="Enoyl reductase (ER)" evidence="5">
    <location>
        <begin position="4"/>
        <end position="344"/>
    </location>
</feature>
<dbReference type="Proteomes" id="UP001230156">
    <property type="component" value="Unassembled WGS sequence"/>
</dbReference>
<dbReference type="InterPro" id="IPR011032">
    <property type="entry name" value="GroES-like_sf"/>
</dbReference>
<comment type="caution">
    <text evidence="6">The sequence shown here is derived from an EMBL/GenBank/DDBJ whole genome shotgun (WGS) entry which is preliminary data.</text>
</comment>
<dbReference type="InterPro" id="IPR050129">
    <property type="entry name" value="Zn_alcohol_dh"/>
</dbReference>
<dbReference type="InterPro" id="IPR013154">
    <property type="entry name" value="ADH-like_N"/>
</dbReference>
<dbReference type="InterPro" id="IPR013149">
    <property type="entry name" value="ADH-like_C"/>
</dbReference>
<organism evidence="6 7">
    <name type="scientific">Dongia sedimenti</name>
    <dbReference type="NCBI Taxonomy" id="3064282"/>
    <lineage>
        <taxon>Bacteria</taxon>
        <taxon>Pseudomonadati</taxon>
        <taxon>Pseudomonadota</taxon>
        <taxon>Alphaproteobacteria</taxon>
        <taxon>Rhodospirillales</taxon>
        <taxon>Dongiaceae</taxon>
        <taxon>Dongia</taxon>
    </lineage>
</organism>
<dbReference type="PANTHER" id="PTHR43401:SF5">
    <property type="entry name" value="ALCOHOL DEHYDROGENASE-RELATED"/>
    <property type="match status" value="1"/>
</dbReference>
<evidence type="ECO:0000259" key="5">
    <source>
        <dbReference type="SMART" id="SM00829"/>
    </source>
</evidence>
<keyword evidence="7" id="KW-1185">Reference proteome</keyword>
<sequence length="347" mass="36231">MRAALIETFNTPLVLRDVAEPHCPPDGAIVSVKACGVCRSDWHAWTGADPDVAAPHVPGHEFAGTVAEVGRDCHRFKRGDRVTAPFILACGQCPDCIGGDPTVCNHQHVVGFSSWGAFAERIAVPRADFNLVRLPEAIGFTAAAGMGCRVTTSFRALVDRARLQPGEWLAIHGAGGVGLSALLIGAAIGASVLAIDVNEEALQLARGLGATKTLNVSGMSDVGAAVREATNGGAHVALDALGITATFHNSVRGLRKLGRHVQIGMPLGRHAEPTVPLLELVYSRQISIMGTRGIAASRFPALFAMIAAGHLDPARLVTHTISLEQAGVALEAMNGYTGAGITVIDRF</sequence>
<dbReference type="Gene3D" id="3.90.180.10">
    <property type="entry name" value="Medium-chain alcohol dehydrogenases, catalytic domain"/>
    <property type="match status" value="1"/>
</dbReference>
<reference evidence="7" key="1">
    <citation type="submission" date="2023-08" db="EMBL/GenBank/DDBJ databases">
        <title>Rhodospirillaceae gen. nov., a novel taxon isolated from the Yangtze River Yuezi River estuary sludge.</title>
        <authorList>
            <person name="Ruan L."/>
        </authorList>
    </citation>
    <scope>NUCLEOTIDE SEQUENCE [LARGE SCALE GENOMIC DNA]</scope>
    <source>
        <strain evidence="7">R-7</strain>
    </source>
</reference>
<keyword evidence="2 4" id="KW-0862">Zinc</keyword>
<dbReference type="SUPFAM" id="SSF51735">
    <property type="entry name" value="NAD(P)-binding Rossmann-fold domains"/>
    <property type="match status" value="1"/>
</dbReference>
<name>A0ABU0YH93_9PROT</name>
<evidence type="ECO:0000313" key="7">
    <source>
        <dbReference type="Proteomes" id="UP001230156"/>
    </source>
</evidence>
<comment type="cofactor">
    <cofactor evidence="4">
        <name>Zn(2+)</name>
        <dbReference type="ChEBI" id="CHEBI:29105"/>
    </cofactor>
</comment>
<dbReference type="CDD" id="cd08260">
    <property type="entry name" value="Zn_ADH6"/>
    <property type="match status" value="1"/>
</dbReference>
<dbReference type="SUPFAM" id="SSF50129">
    <property type="entry name" value="GroES-like"/>
    <property type="match status" value="1"/>
</dbReference>
<evidence type="ECO:0000256" key="1">
    <source>
        <dbReference type="ARBA" id="ARBA00022723"/>
    </source>
</evidence>
<comment type="similarity">
    <text evidence="4">Belongs to the zinc-containing alcohol dehydrogenase family.</text>
</comment>
<dbReference type="RefSeq" id="WP_379954492.1">
    <property type="nucleotide sequence ID" value="NZ_JAUYVI010000002.1"/>
</dbReference>
<evidence type="ECO:0000256" key="2">
    <source>
        <dbReference type="ARBA" id="ARBA00022833"/>
    </source>
</evidence>
<evidence type="ECO:0000313" key="6">
    <source>
        <dbReference type="EMBL" id="MDQ7247084.1"/>
    </source>
</evidence>
<dbReference type="Pfam" id="PF08240">
    <property type="entry name" value="ADH_N"/>
    <property type="match status" value="1"/>
</dbReference>
<proteinExistence type="inferred from homology"/>
<dbReference type="SMART" id="SM00829">
    <property type="entry name" value="PKS_ER"/>
    <property type="match status" value="1"/>
</dbReference>
<protein>
    <submittedName>
        <fullName evidence="6">Zinc-dependent alcohol dehydrogenase family protein</fullName>
    </submittedName>
</protein>
<dbReference type="EMBL" id="JAUYVI010000002">
    <property type="protein sequence ID" value="MDQ7247084.1"/>
    <property type="molecule type" value="Genomic_DNA"/>
</dbReference>
<dbReference type="Pfam" id="PF00107">
    <property type="entry name" value="ADH_zinc_N"/>
    <property type="match status" value="1"/>
</dbReference>
<accession>A0ABU0YH93</accession>
<keyword evidence="3" id="KW-0560">Oxidoreductase</keyword>
<dbReference type="PROSITE" id="PS00059">
    <property type="entry name" value="ADH_ZINC"/>
    <property type="match status" value="1"/>
</dbReference>
<dbReference type="PANTHER" id="PTHR43401">
    <property type="entry name" value="L-THREONINE 3-DEHYDROGENASE"/>
    <property type="match status" value="1"/>
</dbReference>
<dbReference type="InterPro" id="IPR020843">
    <property type="entry name" value="ER"/>
</dbReference>
<evidence type="ECO:0000256" key="4">
    <source>
        <dbReference type="RuleBase" id="RU361277"/>
    </source>
</evidence>
<keyword evidence="1 4" id="KW-0479">Metal-binding</keyword>
<gene>
    <name evidence="6" type="ORF">Q8A70_05385</name>
</gene>